<sequence length="98" mass="11416">MKTRFYILLSLKTLQGFETYGQYFLGEDRKVANTLFDELQGNRTLADDHLLHIDLMETVDELPTKIKTISCTINQLAENTKLIARETFKQKNLKAYDE</sequence>
<name>A0ABW5XMX6_9SPHI</name>
<comment type="caution">
    <text evidence="1">The sequence shown here is derived from an EMBL/GenBank/DDBJ whole genome shotgun (WGS) entry which is preliminary data.</text>
</comment>
<dbReference type="Proteomes" id="UP001597601">
    <property type="component" value="Unassembled WGS sequence"/>
</dbReference>
<protein>
    <submittedName>
        <fullName evidence="1">Uncharacterized protein</fullName>
    </submittedName>
</protein>
<organism evidence="1 2">
    <name type="scientific">Mucilaginibacter antarcticus</name>
    <dbReference type="NCBI Taxonomy" id="1855725"/>
    <lineage>
        <taxon>Bacteria</taxon>
        <taxon>Pseudomonadati</taxon>
        <taxon>Bacteroidota</taxon>
        <taxon>Sphingobacteriia</taxon>
        <taxon>Sphingobacteriales</taxon>
        <taxon>Sphingobacteriaceae</taxon>
        <taxon>Mucilaginibacter</taxon>
    </lineage>
</organism>
<accession>A0ABW5XMX6</accession>
<dbReference type="EMBL" id="JBHUON010000002">
    <property type="protein sequence ID" value="MFD2863744.1"/>
    <property type="molecule type" value="Genomic_DNA"/>
</dbReference>
<gene>
    <name evidence="1" type="ORF">ACFSYC_03495</name>
</gene>
<proteinExistence type="predicted"/>
<keyword evidence="2" id="KW-1185">Reference proteome</keyword>
<evidence type="ECO:0000313" key="2">
    <source>
        <dbReference type="Proteomes" id="UP001597601"/>
    </source>
</evidence>
<reference evidence="2" key="1">
    <citation type="journal article" date="2019" name="Int. J. Syst. Evol. Microbiol.">
        <title>The Global Catalogue of Microorganisms (GCM) 10K type strain sequencing project: providing services to taxonomists for standard genome sequencing and annotation.</title>
        <authorList>
            <consortium name="The Broad Institute Genomics Platform"/>
            <consortium name="The Broad Institute Genome Sequencing Center for Infectious Disease"/>
            <person name="Wu L."/>
            <person name="Ma J."/>
        </authorList>
    </citation>
    <scope>NUCLEOTIDE SEQUENCE [LARGE SCALE GENOMIC DNA]</scope>
    <source>
        <strain evidence="2">KCTC 52232</strain>
    </source>
</reference>
<evidence type="ECO:0000313" key="1">
    <source>
        <dbReference type="EMBL" id="MFD2863744.1"/>
    </source>
</evidence>
<dbReference type="RefSeq" id="WP_377123566.1">
    <property type="nucleotide sequence ID" value="NZ_JBHUON010000002.1"/>
</dbReference>